<dbReference type="Pfam" id="PF12158">
    <property type="entry name" value="DUF3592"/>
    <property type="match status" value="1"/>
</dbReference>
<sequence length="439" mass="47955">MRSRFPLLLKKRGRRRTGSVAWTRAAEFAYQATFVVAGAIGAWWCLTDVLLPELKLAQEIKGFQRAKGTVVDTHVAVRPGLAEDEYCPELRIRFKTKTARTITAWTRHGVGRDTPSRQEAALALEPFQKGANLPCWYDPEDPQRVVLSTGSRWWPWFVLVIPVSLMASGLIGLWWAIARVQSSAERRASTAPSAVPLPNAEPIADSPGLRLAYRLPLDGGEGWRLSGMATLCVMWNLLAGLVVFQAIGFDSLPGRLGLTLLVVAPLAATSVWMIRSLWRDATSVGGFGATRAEIATHPLQPGQSVQGVVFQSGSGRIRLLTISLVCEEVATYEQGTDSRVATVEVVRETLVRERGLLVEPGQALELDFTITIPATGPLSFRSPHNEVRWSLETRLAPVRSAEATRRFPLCVYPPEPTLAPSADSVSLSSSGLSLEAVSR</sequence>
<evidence type="ECO:0000313" key="3">
    <source>
        <dbReference type="EMBL" id="TWT40238.1"/>
    </source>
</evidence>
<keyword evidence="1" id="KW-1133">Transmembrane helix</keyword>
<keyword evidence="1" id="KW-0812">Transmembrane</keyword>
<gene>
    <name evidence="3" type="ORF">Pla111_33700</name>
</gene>
<dbReference type="AlphaFoldDB" id="A0A5C5VNQ0"/>
<dbReference type="RefSeq" id="WP_146575559.1">
    <property type="nucleotide sequence ID" value="NZ_SJPH01000012.1"/>
</dbReference>
<dbReference type="InterPro" id="IPR009776">
    <property type="entry name" value="Spore_0_M"/>
</dbReference>
<evidence type="ECO:0000256" key="1">
    <source>
        <dbReference type="SAM" id="Phobius"/>
    </source>
</evidence>
<accession>A0A5C5VNQ0</accession>
<organism evidence="3 4">
    <name type="scientific">Botrimarina hoheduenensis</name>
    <dbReference type="NCBI Taxonomy" id="2528000"/>
    <lineage>
        <taxon>Bacteria</taxon>
        <taxon>Pseudomonadati</taxon>
        <taxon>Planctomycetota</taxon>
        <taxon>Planctomycetia</taxon>
        <taxon>Pirellulales</taxon>
        <taxon>Lacipirellulaceae</taxon>
        <taxon>Botrimarina</taxon>
    </lineage>
</organism>
<proteinExistence type="predicted"/>
<keyword evidence="4" id="KW-1185">Reference proteome</keyword>
<feature type="transmembrane region" description="Helical" evidence="1">
    <location>
        <begin position="153"/>
        <end position="177"/>
    </location>
</feature>
<dbReference type="Proteomes" id="UP000318995">
    <property type="component" value="Unassembled WGS sequence"/>
</dbReference>
<evidence type="ECO:0000313" key="4">
    <source>
        <dbReference type="Proteomes" id="UP000318995"/>
    </source>
</evidence>
<reference evidence="3 4" key="1">
    <citation type="submission" date="2019-02" db="EMBL/GenBank/DDBJ databases">
        <title>Deep-cultivation of Planctomycetes and their phenomic and genomic characterization uncovers novel biology.</title>
        <authorList>
            <person name="Wiegand S."/>
            <person name="Jogler M."/>
            <person name="Boedeker C."/>
            <person name="Pinto D."/>
            <person name="Vollmers J."/>
            <person name="Rivas-Marin E."/>
            <person name="Kohn T."/>
            <person name="Peeters S.H."/>
            <person name="Heuer A."/>
            <person name="Rast P."/>
            <person name="Oberbeckmann S."/>
            <person name="Bunk B."/>
            <person name="Jeske O."/>
            <person name="Meyerdierks A."/>
            <person name="Storesund J.E."/>
            <person name="Kallscheuer N."/>
            <person name="Luecker S."/>
            <person name="Lage O.M."/>
            <person name="Pohl T."/>
            <person name="Merkel B.J."/>
            <person name="Hornburger P."/>
            <person name="Mueller R.-W."/>
            <person name="Bruemmer F."/>
            <person name="Labrenz M."/>
            <person name="Spormann A.M."/>
            <person name="Op Den Camp H."/>
            <person name="Overmann J."/>
            <person name="Amann R."/>
            <person name="Jetten M.S.M."/>
            <person name="Mascher T."/>
            <person name="Medema M.H."/>
            <person name="Devos D.P."/>
            <person name="Kaster A.-K."/>
            <person name="Ovreas L."/>
            <person name="Rohde M."/>
            <person name="Galperin M.Y."/>
            <person name="Jogler C."/>
        </authorList>
    </citation>
    <scope>NUCLEOTIDE SEQUENCE [LARGE SCALE GENOMIC DNA]</scope>
    <source>
        <strain evidence="3 4">Pla111</strain>
    </source>
</reference>
<dbReference type="EMBL" id="SJPH01000012">
    <property type="protein sequence ID" value="TWT40238.1"/>
    <property type="molecule type" value="Genomic_DNA"/>
</dbReference>
<feature type="transmembrane region" description="Helical" evidence="1">
    <location>
        <begin position="21"/>
        <end position="44"/>
    </location>
</feature>
<feature type="domain" description="DUF3592" evidence="2">
    <location>
        <begin position="67"/>
        <end position="151"/>
    </location>
</feature>
<name>A0A5C5VNQ0_9BACT</name>
<feature type="transmembrane region" description="Helical" evidence="1">
    <location>
        <begin position="256"/>
        <end position="274"/>
    </location>
</feature>
<feature type="transmembrane region" description="Helical" evidence="1">
    <location>
        <begin position="223"/>
        <end position="244"/>
    </location>
</feature>
<dbReference type="Pfam" id="PF07070">
    <property type="entry name" value="Spo0M"/>
    <property type="match status" value="1"/>
</dbReference>
<dbReference type="InterPro" id="IPR021994">
    <property type="entry name" value="DUF3592"/>
</dbReference>
<keyword evidence="1" id="KW-0472">Membrane</keyword>
<dbReference type="OrthoDB" id="239334at2"/>
<comment type="caution">
    <text evidence="3">The sequence shown here is derived from an EMBL/GenBank/DDBJ whole genome shotgun (WGS) entry which is preliminary data.</text>
</comment>
<protein>
    <recommendedName>
        <fullName evidence="2">DUF3592 domain-containing protein</fullName>
    </recommendedName>
</protein>
<evidence type="ECO:0000259" key="2">
    <source>
        <dbReference type="Pfam" id="PF12158"/>
    </source>
</evidence>